<evidence type="ECO:0000313" key="2">
    <source>
        <dbReference type="EMBL" id="SKC49282.1"/>
    </source>
</evidence>
<sequence length="318" mass="34899">MSRYRKIDPRIWNDAKFNSLTDDAKLAFFMLLTHPGMTALGAMRATVPGLAAEMKWTPEAFGEAFGEACSKGMAEHDESACLIALPNFLRYNPPESPNVVKAWVGAIDLLPECRLKTIVLQRAGAFAGGMSEAFGKAFAEAFPKAMANQEQEKEQEQEKSLSSSLRSELPAAGVAGSGAAQAVDLGQKRAEKAKQLEQRLAQVTDEAVAAYNSALAKPTGLLVAVHPTIGREKRQQQVKRCITLARQIAKDRYGSDHIPAEFWADYFAECARDPFRNGTGPYKPPHEGWRPDFEFLTRSDEMLKVFDRASSDEAAEVG</sequence>
<feature type="region of interest" description="Disordered" evidence="1">
    <location>
        <begin position="146"/>
        <end position="165"/>
    </location>
</feature>
<feature type="compositionally biased region" description="Basic and acidic residues" evidence="1">
    <location>
        <begin position="150"/>
        <end position="159"/>
    </location>
</feature>
<keyword evidence="3" id="KW-1185">Reference proteome</keyword>
<dbReference type="AlphaFoldDB" id="A0A1T5JDC1"/>
<dbReference type="STRING" id="428993.SAMN06296058_0707"/>
<proteinExistence type="predicted"/>
<dbReference type="Proteomes" id="UP000190341">
    <property type="component" value="Unassembled WGS sequence"/>
</dbReference>
<organism evidence="2 3">
    <name type="scientific">Pseudoxanthomonas indica</name>
    <dbReference type="NCBI Taxonomy" id="428993"/>
    <lineage>
        <taxon>Bacteria</taxon>
        <taxon>Pseudomonadati</taxon>
        <taxon>Pseudomonadota</taxon>
        <taxon>Gammaproteobacteria</taxon>
        <taxon>Lysobacterales</taxon>
        <taxon>Lysobacteraceae</taxon>
        <taxon>Pseudoxanthomonas</taxon>
    </lineage>
</organism>
<evidence type="ECO:0000313" key="3">
    <source>
        <dbReference type="Proteomes" id="UP000190341"/>
    </source>
</evidence>
<gene>
    <name evidence="2" type="ORF">SAMN06296058_0707</name>
</gene>
<name>A0A1T5JDC1_9GAMM</name>
<dbReference type="OrthoDB" id="6107855at2"/>
<dbReference type="EMBL" id="FUZV01000001">
    <property type="protein sequence ID" value="SKC49282.1"/>
    <property type="molecule type" value="Genomic_DNA"/>
</dbReference>
<dbReference type="RefSeq" id="WP_079723086.1">
    <property type="nucleotide sequence ID" value="NZ_BMCL01000003.1"/>
</dbReference>
<accession>A0A1T5JDC1</accession>
<evidence type="ECO:0000256" key="1">
    <source>
        <dbReference type="SAM" id="MobiDB-lite"/>
    </source>
</evidence>
<protein>
    <submittedName>
        <fullName evidence="2">Uncharacterized protein</fullName>
    </submittedName>
</protein>
<reference evidence="2 3" key="1">
    <citation type="submission" date="2017-02" db="EMBL/GenBank/DDBJ databases">
        <authorList>
            <person name="Peterson S.W."/>
        </authorList>
    </citation>
    <scope>NUCLEOTIDE SEQUENCE [LARGE SCALE GENOMIC DNA]</scope>
    <source>
        <strain evidence="2 3">P15</strain>
    </source>
</reference>